<evidence type="ECO:0000259" key="8">
    <source>
        <dbReference type="SMART" id="SM00852"/>
    </source>
</evidence>
<dbReference type="InterPro" id="IPR038987">
    <property type="entry name" value="MoeA-like"/>
</dbReference>
<dbReference type="NCBIfam" id="TIGR00177">
    <property type="entry name" value="molyb_syn"/>
    <property type="match status" value="1"/>
</dbReference>
<gene>
    <name evidence="9" type="ORF">GCM10009839_53560</name>
</gene>
<dbReference type="InterPro" id="IPR001453">
    <property type="entry name" value="MoaB/Mog_dom"/>
</dbReference>
<dbReference type="PANTHER" id="PTHR10192:SF5">
    <property type="entry name" value="GEPHYRIN"/>
    <property type="match status" value="1"/>
</dbReference>
<dbReference type="Gene3D" id="2.40.340.10">
    <property type="entry name" value="MoeA, C-terminal, domain IV"/>
    <property type="match status" value="1"/>
</dbReference>
<dbReference type="CDD" id="cd00887">
    <property type="entry name" value="MoeA"/>
    <property type="match status" value="1"/>
</dbReference>
<dbReference type="Pfam" id="PF03454">
    <property type="entry name" value="MoeA_C"/>
    <property type="match status" value="1"/>
</dbReference>
<dbReference type="EC" id="2.10.1.1" evidence="7"/>
<dbReference type="InterPro" id="IPR036425">
    <property type="entry name" value="MoaB/Mog-like_dom_sf"/>
</dbReference>
<evidence type="ECO:0000256" key="2">
    <source>
        <dbReference type="ARBA" id="ARBA00005046"/>
    </source>
</evidence>
<dbReference type="InterPro" id="IPR005110">
    <property type="entry name" value="MoeA_linker/N"/>
</dbReference>
<proteinExistence type="inferred from homology"/>
<dbReference type="InterPro" id="IPR005111">
    <property type="entry name" value="MoeA_C_domain_IV"/>
</dbReference>
<dbReference type="Gene3D" id="3.40.980.10">
    <property type="entry name" value="MoaB/Mog-like domain"/>
    <property type="match status" value="1"/>
</dbReference>
<keyword evidence="4 7" id="KW-0500">Molybdenum</keyword>
<dbReference type="EMBL" id="BAAAQN010000035">
    <property type="protein sequence ID" value="GAA2043590.1"/>
    <property type="molecule type" value="Genomic_DNA"/>
</dbReference>
<dbReference type="SUPFAM" id="SSF63867">
    <property type="entry name" value="MoeA C-terminal domain-like"/>
    <property type="match status" value="1"/>
</dbReference>
<reference evidence="10" key="1">
    <citation type="journal article" date="2019" name="Int. J. Syst. Evol. Microbiol.">
        <title>The Global Catalogue of Microorganisms (GCM) 10K type strain sequencing project: providing services to taxonomists for standard genome sequencing and annotation.</title>
        <authorList>
            <consortium name="The Broad Institute Genomics Platform"/>
            <consortium name="The Broad Institute Genome Sequencing Center for Infectious Disease"/>
            <person name="Wu L."/>
            <person name="Ma J."/>
        </authorList>
    </citation>
    <scope>NUCLEOTIDE SEQUENCE [LARGE SCALE GENOMIC DNA]</scope>
    <source>
        <strain evidence="10">JCM 16014</strain>
    </source>
</reference>
<dbReference type="Gene3D" id="2.170.190.11">
    <property type="entry name" value="Molybdopterin biosynthesis moea protein, domain 3"/>
    <property type="match status" value="1"/>
</dbReference>
<evidence type="ECO:0000256" key="7">
    <source>
        <dbReference type="RuleBase" id="RU365090"/>
    </source>
</evidence>
<dbReference type="InterPro" id="IPR036688">
    <property type="entry name" value="MoeA_C_domain_IV_sf"/>
</dbReference>
<comment type="pathway">
    <text evidence="2 7">Cofactor biosynthesis; molybdopterin biosynthesis.</text>
</comment>
<comment type="caution">
    <text evidence="9">The sequence shown here is derived from an EMBL/GenBank/DDBJ whole genome shotgun (WGS) entry which is preliminary data.</text>
</comment>
<keyword evidence="7" id="KW-0808">Transferase</keyword>
<accession>A0ABP5GF73</accession>
<dbReference type="PANTHER" id="PTHR10192">
    <property type="entry name" value="MOLYBDOPTERIN BIOSYNTHESIS PROTEIN"/>
    <property type="match status" value="1"/>
</dbReference>
<evidence type="ECO:0000256" key="1">
    <source>
        <dbReference type="ARBA" id="ARBA00002901"/>
    </source>
</evidence>
<dbReference type="SUPFAM" id="SSF63882">
    <property type="entry name" value="MoeA N-terminal region -like"/>
    <property type="match status" value="1"/>
</dbReference>
<evidence type="ECO:0000256" key="6">
    <source>
        <dbReference type="ARBA" id="ARBA00047317"/>
    </source>
</evidence>
<feature type="domain" description="MoaB/Mog" evidence="8">
    <location>
        <begin position="187"/>
        <end position="326"/>
    </location>
</feature>
<comment type="cofactor">
    <cofactor evidence="7">
        <name>Mg(2+)</name>
        <dbReference type="ChEBI" id="CHEBI:18420"/>
    </cofactor>
</comment>
<keyword evidence="10" id="KW-1185">Reference proteome</keyword>
<dbReference type="Gene3D" id="3.90.105.10">
    <property type="entry name" value="Molybdopterin biosynthesis moea protein, domain 2"/>
    <property type="match status" value="1"/>
</dbReference>
<keyword evidence="7" id="KW-0460">Magnesium</keyword>
<evidence type="ECO:0000256" key="3">
    <source>
        <dbReference type="ARBA" id="ARBA00010763"/>
    </source>
</evidence>
<dbReference type="Pfam" id="PF00994">
    <property type="entry name" value="MoCF_biosynth"/>
    <property type="match status" value="1"/>
</dbReference>
<name>A0ABP5GF73_9ACTN</name>
<dbReference type="SMART" id="SM00852">
    <property type="entry name" value="MoCF_biosynth"/>
    <property type="match status" value="1"/>
</dbReference>
<evidence type="ECO:0000256" key="5">
    <source>
        <dbReference type="ARBA" id="ARBA00023150"/>
    </source>
</evidence>
<comment type="catalytic activity">
    <reaction evidence="6">
        <text>adenylyl-molybdopterin + molybdate = Mo-molybdopterin + AMP + H(+)</text>
        <dbReference type="Rhea" id="RHEA:35047"/>
        <dbReference type="ChEBI" id="CHEBI:15378"/>
        <dbReference type="ChEBI" id="CHEBI:36264"/>
        <dbReference type="ChEBI" id="CHEBI:62727"/>
        <dbReference type="ChEBI" id="CHEBI:71302"/>
        <dbReference type="ChEBI" id="CHEBI:456215"/>
        <dbReference type="EC" id="2.10.1.1"/>
    </reaction>
</comment>
<dbReference type="InterPro" id="IPR036135">
    <property type="entry name" value="MoeA_linker/N_sf"/>
</dbReference>
<dbReference type="Pfam" id="PF03453">
    <property type="entry name" value="MoeA_N"/>
    <property type="match status" value="1"/>
</dbReference>
<dbReference type="Proteomes" id="UP001500751">
    <property type="component" value="Unassembled WGS sequence"/>
</dbReference>
<evidence type="ECO:0000313" key="10">
    <source>
        <dbReference type="Proteomes" id="UP001500751"/>
    </source>
</evidence>
<comment type="similarity">
    <text evidence="3 7">Belongs to the MoeA family.</text>
</comment>
<comment type="function">
    <text evidence="1 7">Catalyzes the insertion of molybdate into adenylated molybdopterin with the concomitant release of AMP.</text>
</comment>
<keyword evidence="7" id="KW-0479">Metal-binding</keyword>
<evidence type="ECO:0000256" key="4">
    <source>
        <dbReference type="ARBA" id="ARBA00022505"/>
    </source>
</evidence>
<dbReference type="SUPFAM" id="SSF53218">
    <property type="entry name" value="Molybdenum cofactor biosynthesis proteins"/>
    <property type="match status" value="1"/>
</dbReference>
<sequence>MAEPEIEKLRSVDDHLNLVLDTVQLLAPMELPITDVNGLTLAADVVAAMPLPPFDNSSVDGYAVRLADLDGAGPDSPAELRVVGDIAAGSVYEGILEPGTCARIMTGAMVPHGAEAIVPLEWTDGGTESVRITRVPERDEHIRVLGSDVATGEVVLKAGARLGPRQIGLLAAIGQVHAPVHPHPRVVVLSTGSELVEPGAPLGPGQINDGNGPALTAAVNALGATGIRVGIIGDEPQGVLDAIEDQLIRADMVVTTGGVSVGAYDVVKEVLSTLGTVQFTKVAMQPGMPQGFGTVGEDRIPIFTLPGNPVSAYVSFELYIRPAIEKMMGRETGPRRTVTATCFGAFSSPNGKRQFARGVYDAVGHSVRPVGGHGSHLVGDLALANALIVVPEHVTEVVDGDDVEVIVLDGGGR</sequence>
<dbReference type="RefSeq" id="WP_344668416.1">
    <property type="nucleotide sequence ID" value="NZ_BAAAQN010000035.1"/>
</dbReference>
<organism evidence="9 10">
    <name type="scientific">Catenulispora yoronensis</name>
    <dbReference type="NCBI Taxonomy" id="450799"/>
    <lineage>
        <taxon>Bacteria</taxon>
        <taxon>Bacillati</taxon>
        <taxon>Actinomycetota</taxon>
        <taxon>Actinomycetes</taxon>
        <taxon>Catenulisporales</taxon>
        <taxon>Catenulisporaceae</taxon>
        <taxon>Catenulispora</taxon>
    </lineage>
</organism>
<dbReference type="NCBIfam" id="NF045515">
    <property type="entry name" value="Glp_gephyrin"/>
    <property type="match status" value="1"/>
</dbReference>
<protein>
    <recommendedName>
        <fullName evidence="7">Molybdopterin molybdenumtransferase</fullName>
        <ecNumber evidence="7">2.10.1.1</ecNumber>
    </recommendedName>
</protein>
<keyword evidence="5 7" id="KW-0501">Molybdenum cofactor biosynthesis</keyword>
<evidence type="ECO:0000313" key="9">
    <source>
        <dbReference type="EMBL" id="GAA2043590.1"/>
    </source>
</evidence>